<keyword evidence="1" id="KW-0812">Transmembrane</keyword>
<dbReference type="EMBL" id="CAJEWN010000104">
    <property type="protein sequence ID" value="CAD2164619.1"/>
    <property type="molecule type" value="Genomic_DNA"/>
</dbReference>
<proteinExistence type="predicted"/>
<sequence>MGKTLIIFPSLIFSCFIKNLIRKKKTKIVIHIFFKIHLYFTIPLLQKPSKNYFPIFFFIFY</sequence>
<evidence type="ECO:0000313" key="3">
    <source>
        <dbReference type="Proteomes" id="UP000580250"/>
    </source>
</evidence>
<keyword evidence="1" id="KW-0472">Membrane</keyword>
<protein>
    <submittedName>
        <fullName evidence="2">Uncharacterized protein</fullName>
    </submittedName>
</protein>
<name>A0A6V7USH8_MELEN</name>
<keyword evidence="1" id="KW-1133">Transmembrane helix</keyword>
<organism evidence="2 3">
    <name type="scientific">Meloidogyne enterolobii</name>
    <name type="common">Root-knot nematode worm</name>
    <name type="synonym">Meloidogyne mayaguensis</name>
    <dbReference type="NCBI Taxonomy" id="390850"/>
    <lineage>
        <taxon>Eukaryota</taxon>
        <taxon>Metazoa</taxon>
        <taxon>Ecdysozoa</taxon>
        <taxon>Nematoda</taxon>
        <taxon>Chromadorea</taxon>
        <taxon>Rhabditida</taxon>
        <taxon>Tylenchina</taxon>
        <taxon>Tylenchomorpha</taxon>
        <taxon>Tylenchoidea</taxon>
        <taxon>Meloidogynidae</taxon>
        <taxon>Meloidogyninae</taxon>
        <taxon>Meloidogyne</taxon>
    </lineage>
</organism>
<feature type="transmembrane region" description="Helical" evidence="1">
    <location>
        <begin position="6"/>
        <end position="21"/>
    </location>
</feature>
<dbReference type="PROSITE" id="PS51257">
    <property type="entry name" value="PROKAR_LIPOPROTEIN"/>
    <property type="match status" value="1"/>
</dbReference>
<evidence type="ECO:0000256" key="1">
    <source>
        <dbReference type="SAM" id="Phobius"/>
    </source>
</evidence>
<evidence type="ECO:0000313" key="2">
    <source>
        <dbReference type="EMBL" id="CAD2164619.1"/>
    </source>
</evidence>
<accession>A0A6V7USH8</accession>
<feature type="transmembrane region" description="Helical" evidence="1">
    <location>
        <begin position="28"/>
        <end position="46"/>
    </location>
</feature>
<dbReference type="Proteomes" id="UP000580250">
    <property type="component" value="Unassembled WGS sequence"/>
</dbReference>
<comment type="caution">
    <text evidence="2">The sequence shown here is derived from an EMBL/GenBank/DDBJ whole genome shotgun (WGS) entry which is preliminary data.</text>
</comment>
<gene>
    <name evidence="2" type="ORF">MENT_LOCUS16680</name>
</gene>
<reference evidence="2 3" key="1">
    <citation type="submission" date="2020-08" db="EMBL/GenBank/DDBJ databases">
        <authorList>
            <person name="Koutsovoulos G."/>
            <person name="Danchin GJ E."/>
        </authorList>
    </citation>
    <scope>NUCLEOTIDE SEQUENCE [LARGE SCALE GENOMIC DNA]</scope>
</reference>
<dbReference type="AlphaFoldDB" id="A0A6V7USH8"/>